<protein>
    <recommendedName>
        <fullName evidence="4">homocysteine desulfhydrase</fullName>
        <ecNumber evidence="4">4.4.1.2</ecNumber>
    </recommendedName>
    <alternativeName>
        <fullName evidence="5">Homocysteine desulfhydrase</fullName>
    </alternativeName>
</protein>
<dbReference type="InterPro" id="IPR015421">
    <property type="entry name" value="PyrdxlP-dep_Trfase_major"/>
</dbReference>
<dbReference type="PANTHER" id="PTHR11808">
    <property type="entry name" value="TRANS-SULFURATION ENZYME FAMILY MEMBER"/>
    <property type="match status" value="1"/>
</dbReference>
<dbReference type="EMBL" id="CP003923">
    <property type="protein sequence ID" value="AIC95743.1"/>
    <property type="molecule type" value="Genomic_DNA"/>
</dbReference>
<evidence type="ECO:0000256" key="4">
    <source>
        <dbReference type="ARBA" id="ARBA00047175"/>
    </source>
</evidence>
<reference evidence="10 11" key="1">
    <citation type="journal article" date="2014" name="Gene">
        <title>A comparative genomic analysis of the alkalitolerant soil bacterium Bacillus lehensis G1.</title>
        <authorList>
            <person name="Noor Y.M."/>
            <person name="Samsulrizal N.H."/>
            <person name="Jema'on N.A."/>
            <person name="Low K.O."/>
            <person name="Ramli A.N."/>
            <person name="Alias N.I."/>
            <person name="Damis S.I."/>
            <person name="Fuzi S.F."/>
            <person name="Isa M.N."/>
            <person name="Murad A.M."/>
            <person name="Raih M.F."/>
            <person name="Bakar F.D."/>
            <person name="Najimudin N."/>
            <person name="Mahadi N.M."/>
            <person name="Illias R.M."/>
        </authorList>
    </citation>
    <scope>NUCLEOTIDE SEQUENCE [LARGE SCALE GENOMIC DNA]</scope>
    <source>
        <strain evidence="10 11">G1</strain>
    </source>
</reference>
<keyword evidence="10" id="KW-0456">Lyase</keyword>
<dbReference type="GO" id="GO:0047982">
    <property type="term" value="F:homocysteine desulfhydrase activity"/>
    <property type="evidence" value="ECO:0007669"/>
    <property type="project" value="UniProtKB-EC"/>
</dbReference>
<comment type="similarity">
    <text evidence="2 9">Belongs to the trans-sulfuration enzymes family.</text>
</comment>
<evidence type="ECO:0000256" key="5">
    <source>
        <dbReference type="ARBA" id="ARBA00047199"/>
    </source>
</evidence>
<dbReference type="InterPro" id="IPR015422">
    <property type="entry name" value="PyrdxlP-dep_Trfase_small"/>
</dbReference>
<keyword evidence="11" id="KW-1185">Reference proteome</keyword>
<evidence type="ECO:0000256" key="7">
    <source>
        <dbReference type="ARBA" id="ARBA00052699"/>
    </source>
</evidence>
<comment type="cofactor">
    <cofactor evidence="1 9">
        <name>pyridoxal 5'-phosphate</name>
        <dbReference type="ChEBI" id="CHEBI:597326"/>
    </cofactor>
</comment>
<dbReference type="InterPro" id="IPR000277">
    <property type="entry name" value="Cys/Met-Metab_PyrdxlP-dep_enz"/>
</dbReference>
<evidence type="ECO:0000256" key="2">
    <source>
        <dbReference type="ARBA" id="ARBA00009077"/>
    </source>
</evidence>
<dbReference type="FunFam" id="3.40.640.10:FF:000046">
    <property type="entry name" value="Cystathionine gamma-lyase"/>
    <property type="match status" value="1"/>
</dbReference>
<organism evidence="10 11">
    <name type="scientific">Shouchella lehensis G1</name>
    <dbReference type="NCBI Taxonomy" id="1246626"/>
    <lineage>
        <taxon>Bacteria</taxon>
        <taxon>Bacillati</taxon>
        <taxon>Bacillota</taxon>
        <taxon>Bacilli</taxon>
        <taxon>Bacillales</taxon>
        <taxon>Bacillaceae</taxon>
        <taxon>Shouchella</taxon>
    </lineage>
</organism>
<evidence type="ECO:0000256" key="3">
    <source>
        <dbReference type="ARBA" id="ARBA00022898"/>
    </source>
</evidence>
<evidence type="ECO:0000256" key="8">
    <source>
        <dbReference type="PIRSR" id="PIRSR001434-2"/>
    </source>
</evidence>
<feature type="modified residue" description="N6-(pyridoxal phosphate)lysine" evidence="8">
    <location>
        <position position="206"/>
    </location>
</feature>
<dbReference type="Gene3D" id="3.40.640.10">
    <property type="entry name" value="Type I PLP-dependent aspartate aminotransferase-like (Major domain)"/>
    <property type="match status" value="1"/>
</dbReference>
<dbReference type="AlphaFoldDB" id="A0A060M5A0"/>
<evidence type="ECO:0000256" key="6">
    <source>
        <dbReference type="ARBA" id="ARBA00048780"/>
    </source>
</evidence>
<evidence type="ECO:0000256" key="1">
    <source>
        <dbReference type="ARBA" id="ARBA00001933"/>
    </source>
</evidence>
<dbReference type="Proteomes" id="UP000027142">
    <property type="component" value="Chromosome"/>
</dbReference>
<accession>A0A060M5A0</accession>
<dbReference type="PATRIC" id="fig|1246626.3.peg.3170"/>
<keyword evidence="3 8" id="KW-0663">Pyridoxal phosphate</keyword>
<sequence>MEGKERYFNTQSVHFTKKDTSKNKSKARPIYQTSAFVFENLNDMESYFTGEKDYLYSRYGNPNTEDLGKGVALLEEMEDGIATSSGMSAIMCAVLSVCQAGDHLLAALDVYGGTYTLFEQELQTFGIDVSFVQSNGDWKKELRSNTKAFFCESVTNPHVRIEDLENVVTFSKGHQLRVIVDNTFATPFLIKPVHQNVDLVIHSATKYLGGHSDVTAGVVVGSKALMERVKQLVITMGATLSPFEAWLACRGLKTLGLRMERQCANAEKLAAFLKKQPQVDHVYYPKGLSEHGNGAIVTMRLKEEVNVDTFFSSFSFVKIAPTLAGVETSISYPVGTSHRSVPQEKREALGISPQDVRISVGIEDSRDIETDFLQALNQA</sequence>
<name>A0A060M5A0_9BACI</name>
<dbReference type="GO" id="GO:0030170">
    <property type="term" value="F:pyridoxal phosphate binding"/>
    <property type="evidence" value="ECO:0007669"/>
    <property type="project" value="InterPro"/>
</dbReference>
<dbReference type="Gene3D" id="3.90.1150.10">
    <property type="entry name" value="Aspartate Aminotransferase, domain 1"/>
    <property type="match status" value="1"/>
</dbReference>
<comment type="catalytic activity">
    <reaction evidence="6">
        <text>L-homocysteine + H2O = 2-oxobutanoate + hydrogen sulfide + NH4(+) + H(+)</text>
        <dbReference type="Rhea" id="RHEA:14501"/>
        <dbReference type="ChEBI" id="CHEBI:15377"/>
        <dbReference type="ChEBI" id="CHEBI:15378"/>
        <dbReference type="ChEBI" id="CHEBI:16763"/>
        <dbReference type="ChEBI" id="CHEBI:28938"/>
        <dbReference type="ChEBI" id="CHEBI:29919"/>
        <dbReference type="ChEBI" id="CHEBI:58199"/>
        <dbReference type="EC" id="4.4.1.2"/>
    </reaction>
    <physiologicalReaction direction="left-to-right" evidence="6">
        <dbReference type="Rhea" id="RHEA:14502"/>
    </physiologicalReaction>
</comment>
<evidence type="ECO:0000256" key="9">
    <source>
        <dbReference type="RuleBase" id="RU362118"/>
    </source>
</evidence>
<dbReference type="Pfam" id="PF01053">
    <property type="entry name" value="Cys_Met_Meta_PP"/>
    <property type="match status" value="1"/>
</dbReference>
<dbReference type="STRING" id="1246626.BleG1_3180"/>
<dbReference type="eggNOG" id="COG0626">
    <property type="taxonomic scope" value="Bacteria"/>
</dbReference>
<dbReference type="RefSeq" id="WP_038483000.1">
    <property type="nucleotide sequence ID" value="NZ_CP003923.1"/>
</dbReference>
<dbReference type="EC" id="4.4.1.2" evidence="4"/>
<dbReference type="GO" id="GO:0005737">
    <property type="term" value="C:cytoplasm"/>
    <property type="evidence" value="ECO:0007669"/>
    <property type="project" value="TreeGrafter"/>
</dbReference>
<dbReference type="KEGG" id="ble:BleG1_3180"/>
<dbReference type="InterPro" id="IPR015424">
    <property type="entry name" value="PyrdxlP-dep_Trfase"/>
</dbReference>
<gene>
    <name evidence="10" type="ORF">BleG1_3180</name>
</gene>
<dbReference type="SUPFAM" id="SSF53383">
    <property type="entry name" value="PLP-dependent transferases"/>
    <property type="match status" value="1"/>
</dbReference>
<dbReference type="PIRSF" id="PIRSF001434">
    <property type="entry name" value="CGS"/>
    <property type="match status" value="1"/>
</dbReference>
<dbReference type="PROSITE" id="PS00868">
    <property type="entry name" value="CYS_MET_METAB_PP"/>
    <property type="match status" value="1"/>
</dbReference>
<dbReference type="OrthoDB" id="9803887at2"/>
<dbReference type="HOGENOM" id="CLU_018986_2_0_9"/>
<dbReference type="GO" id="GO:0019346">
    <property type="term" value="P:transsulfuration"/>
    <property type="evidence" value="ECO:0007669"/>
    <property type="project" value="InterPro"/>
</dbReference>
<proteinExistence type="inferred from homology"/>
<dbReference type="GO" id="GO:0018826">
    <property type="term" value="F:methionine gamma-lyase activity"/>
    <property type="evidence" value="ECO:0007669"/>
    <property type="project" value="UniProtKB-EC"/>
</dbReference>
<dbReference type="CDD" id="cd00614">
    <property type="entry name" value="CGS_like"/>
    <property type="match status" value="1"/>
</dbReference>
<dbReference type="InterPro" id="IPR054542">
    <property type="entry name" value="Cys_met_metab_PP"/>
</dbReference>
<evidence type="ECO:0000313" key="10">
    <source>
        <dbReference type="EMBL" id="AIC95743.1"/>
    </source>
</evidence>
<comment type="catalytic activity">
    <reaction evidence="7">
        <text>L-methionine + H2O = methanethiol + 2-oxobutanoate + NH4(+)</text>
        <dbReference type="Rhea" id="RHEA:23800"/>
        <dbReference type="ChEBI" id="CHEBI:15377"/>
        <dbReference type="ChEBI" id="CHEBI:16007"/>
        <dbReference type="ChEBI" id="CHEBI:16763"/>
        <dbReference type="ChEBI" id="CHEBI:28938"/>
        <dbReference type="ChEBI" id="CHEBI:57844"/>
        <dbReference type="EC" id="4.4.1.11"/>
    </reaction>
    <physiologicalReaction direction="left-to-right" evidence="7">
        <dbReference type="Rhea" id="RHEA:23801"/>
    </physiologicalReaction>
</comment>
<evidence type="ECO:0000313" key="11">
    <source>
        <dbReference type="Proteomes" id="UP000027142"/>
    </source>
</evidence>